<dbReference type="EMBL" id="APCN01003792">
    <property type="status" value="NOT_ANNOTATED_CDS"/>
    <property type="molecule type" value="Genomic_DNA"/>
</dbReference>
<dbReference type="EnsemblMetazoa" id="AARA014734-RA">
    <property type="protein sequence ID" value="AARA014734-PA"/>
    <property type="gene ID" value="AARA014734"/>
</dbReference>
<dbReference type="Proteomes" id="UP000075840">
    <property type="component" value="Unassembled WGS sequence"/>
</dbReference>
<evidence type="ECO:0000313" key="2">
    <source>
        <dbReference type="EnsemblMetazoa" id="AARA014734-PA"/>
    </source>
</evidence>
<protein>
    <submittedName>
        <fullName evidence="2">Uncharacterized protein</fullName>
    </submittedName>
</protein>
<proteinExistence type="predicted"/>
<feature type="compositionally biased region" description="Basic and acidic residues" evidence="1">
    <location>
        <begin position="22"/>
        <end position="36"/>
    </location>
</feature>
<organism evidence="2 3">
    <name type="scientific">Anopheles arabiensis</name>
    <name type="common">Mosquito</name>
    <dbReference type="NCBI Taxonomy" id="7173"/>
    <lineage>
        <taxon>Eukaryota</taxon>
        <taxon>Metazoa</taxon>
        <taxon>Ecdysozoa</taxon>
        <taxon>Arthropoda</taxon>
        <taxon>Hexapoda</taxon>
        <taxon>Insecta</taxon>
        <taxon>Pterygota</taxon>
        <taxon>Neoptera</taxon>
        <taxon>Endopterygota</taxon>
        <taxon>Diptera</taxon>
        <taxon>Nematocera</taxon>
        <taxon>Culicoidea</taxon>
        <taxon>Culicidae</taxon>
        <taxon>Anophelinae</taxon>
        <taxon>Anopheles</taxon>
    </lineage>
</organism>
<accession>A0A182IGZ9</accession>
<dbReference type="AlphaFoldDB" id="A0A182IGZ9"/>
<dbReference type="VEuPathDB" id="VectorBase:AARA014734"/>
<dbReference type="EMBL" id="APCN01003791">
    <property type="status" value="NOT_ANNOTATED_CDS"/>
    <property type="molecule type" value="Genomic_DNA"/>
</dbReference>
<feature type="compositionally biased region" description="Polar residues" evidence="1">
    <location>
        <begin position="42"/>
        <end position="59"/>
    </location>
</feature>
<sequence>YPLSHIYRVSEVRTVEVVTAHERKSRENLHTKKGETADCESQHANGQSRSENVYRRNNQ</sequence>
<name>A0A182IGZ9_ANOAR</name>
<keyword evidence="3" id="KW-1185">Reference proteome</keyword>
<feature type="region of interest" description="Disordered" evidence="1">
    <location>
        <begin position="22"/>
        <end position="59"/>
    </location>
</feature>
<evidence type="ECO:0000313" key="3">
    <source>
        <dbReference type="Proteomes" id="UP000075840"/>
    </source>
</evidence>
<evidence type="ECO:0000256" key="1">
    <source>
        <dbReference type="SAM" id="MobiDB-lite"/>
    </source>
</evidence>
<reference evidence="2" key="1">
    <citation type="submission" date="2022-08" db="UniProtKB">
        <authorList>
            <consortium name="EnsemblMetazoa"/>
        </authorList>
    </citation>
    <scope>IDENTIFICATION</scope>
    <source>
        <strain evidence="2">Dongola</strain>
    </source>
</reference>